<evidence type="ECO:0000313" key="5">
    <source>
        <dbReference type="Proteomes" id="UP000284822"/>
    </source>
</evidence>
<comment type="caution">
    <text evidence="4">The sequence shown here is derived from an EMBL/GenBank/DDBJ whole genome shotgun (WGS) entry which is preliminary data.</text>
</comment>
<dbReference type="AlphaFoldDB" id="A0A3R6YJQ9"/>
<proteinExistence type="predicted"/>
<dbReference type="Pfam" id="PF02275">
    <property type="entry name" value="CBAH"/>
    <property type="match status" value="1"/>
</dbReference>
<dbReference type="GO" id="GO:0016787">
    <property type="term" value="F:hydrolase activity"/>
    <property type="evidence" value="ECO:0007669"/>
    <property type="project" value="UniProtKB-KW"/>
</dbReference>
<protein>
    <recommendedName>
        <fullName evidence="3">Choloylglycine hydrolase/NAAA C-terminal domain-containing protein</fullName>
    </recommendedName>
</protein>
<evidence type="ECO:0000259" key="3">
    <source>
        <dbReference type="Pfam" id="PF02275"/>
    </source>
</evidence>
<sequence length="84" mass="9455">MCTSISIQATNQDVFWGRTMDFTFDPFKASVDSKITAYPKGYKLKGLHQSWQTKFAFAGINVNNSLFLMMALIVLGLLVVMRSI</sequence>
<dbReference type="InterPro" id="IPR029132">
    <property type="entry name" value="CBAH/NAAA_C"/>
</dbReference>
<feature type="transmembrane region" description="Helical" evidence="2">
    <location>
        <begin position="55"/>
        <end position="80"/>
    </location>
</feature>
<accession>A0A3R6YJQ9</accession>
<keyword evidence="2" id="KW-0472">Membrane</keyword>
<evidence type="ECO:0000256" key="1">
    <source>
        <dbReference type="ARBA" id="ARBA00022801"/>
    </source>
</evidence>
<dbReference type="InterPro" id="IPR029055">
    <property type="entry name" value="Ntn_hydrolases_N"/>
</dbReference>
<dbReference type="Proteomes" id="UP000284822">
    <property type="component" value="Unassembled WGS sequence"/>
</dbReference>
<gene>
    <name evidence="4" type="ORF">DS832_02950</name>
</gene>
<evidence type="ECO:0000256" key="2">
    <source>
        <dbReference type="SAM" id="Phobius"/>
    </source>
</evidence>
<dbReference type="Gene3D" id="3.60.60.10">
    <property type="entry name" value="Penicillin V Acylase, Chain A"/>
    <property type="match status" value="1"/>
</dbReference>
<dbReference type="RefSeq" id="WP_118910250.1">
    <property type="nucleotide sequence ID" value="NZ_QOCS01000007.1"/>
</dbReference>
<organism evidence="4 5">
    <name type="scientific">Bombilactobacillus bombi</name>
    <dbReference type="NCBI Taxonomy" id="1303590"/>
    <lineage>
        <taxon>Bacteria</taxon>
        <taxon>Bacillati</taxon>
        <taxon>Bacillota</taxon>
        <taxon>Bacilli</taxon>
        <taxon>Lactobacillales</taxon>
        <taxon>Lactobacillaceae</taxon>
        <taxon>Bombilactobacillus</taxon>
    </lineage>
</organism>
<keyword evidence="2" id="KW-0812">Transmembrane</keyword>
<evidence type="ECO:0000313" key="4">
    <source>
        <dbReference type="EMBL" id="RHW47742.1"/>
    </source>
</evidence>
<keyword evidence="2" id="KW-1133">Transmembrane helix</keyword>
<dbReference type="EMBL" id="QOCS01000007">
    <property type="protein sequence ID" value="RHW47742.1"/>
    <property type="molecule type" value="Genomic_DNA"/>
</dbReference>
<dbReference type="SUPFAM" id="SSF56235">
    <property type="entry name" value="N-terminal nucleophile aminohydrolases (Ntn hydrolases)"/>
    <property type="match status" value="1"/>
</dbReference>
<feature type="domain" description="Choloylglycine hydrolase/NAAA C-terminal" evidence="3">
    <location>
        <begin position="2"/>
        <end position="62"/>
    </location>
</feature>
<name>A0A3R6YJQ9_9LACO</name>
<keyword evidence="1" id="KW-0378">Hydrolase</keyword>
<reference evidence="4 5" key="1">
    <citation type="submission" date="2018-07" db="EMBL/GenBank/DDBJ databases">
        <title>Genome sequences of six Lactobacillus spp. isolated from bumble bee guts.</title>
        <authorList>
            <person name="Motta E.V.S."/>
            <person name="Moran N.A."/>
        </authorList>
    </citation>
    <scope>NUCLEOTIDE SEQUENCE [LARGE SCALE GENOMIC DNA]</scope>
    <source>
        <strain evidence="4 5">LV-8.1</strain>
    </source>
</reference>